<dbReference type="RefSeq" id="WP_118050345.1">
    <property type="nucleotide sequence ID" value="NZ_CABJFK010000005.1"/>
</dbReference>
<dbReference type="InterPro" id="IPR006059">
    <property type="entry name" value="SBP"/>
</dbReference>
<accession>A0A414J6M0</accession>
<feature type="chain" id="PRO_5019059362" evidence="1">
    <location>
        <begin position="24"/>
        <end position="412"/>
    </location>
</feature>
<feature type="signal peptide" evidence="1">
    <location>
        <begin position="1"/>
        <end position="23"/>
    </location>
</feature>
<evidence type="ECO:0000256" key="1">
    <source>
        <dbReference type="SAM" id="SignalP"/>
    </source>
</evidence>
<proteinExistence type="predicted"/>
<dbReference type="Pfam" id="PF01547">
    <property type="entry name" value="SBP_bac_1"/>
    <property type="match status" value="1"/>
</dbReference>
<dbReference type="PANTHER" id="PTHR43649">
    <property type="entry name" value="ARABINOSE-BINDING PROTEIN-RELATED"/>
    <property type="match status" value="1"/>
</dbReference>
<dbReference type="AlphaFoldDB" id="A0A414J6M0"/>
<dbReference type="InterPro" id="IPR050490">
    <property type="entry name" value="Bact_solute-bd_prot1"/>
</dbReference>
<dbReference type="Gene3D" id="3.40.190.10">
    <property type="entry name" value="Periplasmic binding protein-like II"/>
    <property type="match status" value="2"/>
</dbReference>
<sequence>MKRKLALAMVLAMTASMAQPVLAADSKTTLDVIISQYGTQTQAWWSQFEKDFEAENPDVDLNIEIVSWNDLYTKVNTLVANNNAPDILNIDVLADYVADDLLMPATEYASEDLQSKFFPAFWDASSIDDTVYALPILASCRALFYNKDILDEAGASVPTTWAEVQETAQKIKDKFGDDVYPWGIDMTTDEGQAAFSYYTWNNGGGFVDENGDWALNSEKNVEALNFAVGLVNDGYTNSDPANETRYDLQDMFGAGKVAMMIGPNNIPTYLSDGGYDINYDVTTIPANEGCESVAMGVCDRLEVFKDDSAEDQDARTAAITKFFDFFYDDERYADYMVYEGFLPTTQTAADLLAKDDDTFASWIDILQSCNFYPATKTEWADVKQGVIEVEQNALLGDDVQTLLDDLQADIAG</sequence>
<gene>
    <name evidence="2" type="ORF">DW740_07185</name>
</gene>
<organism evidence="2 3">
    <name type="scientific">Blautia obeum</name>
    <dbReference type="NCBI Taxonomy" id="40520"/>
    <lineage>
        <taxon>Bacteria</taxon>
        <taxon>Bacillati</taxon>
        <taxon>Bacillota</taxon>
        <taxon>Clostridia</taxon>
        <taxon>Lachnospirales</taxon>
        <taxon>Lachnospiraceae</taxon>
        <taxon>Blautia</taxon>
    </lineage>
</organism>
<keyword evidence="1" id="KW-0732">Signal</keyword>
<comment type="caution">
    <text evidence="2">The sequence shown here is derived from an EMBL/GenBank/DDBJ whole genome shotgun (WGS) entry which is preliminary data.</text>
</comment>
<dbReference type="SUPFAM" id="SSF53850">
    <property type="entry name" value="Periplasmic binding protein-like II"/>
    <property type="match status" value="1"/>
</dbReference>
<reference evidence="2 3" key="1">
    <citation type="submission" date="2018-08" db="EMBL/GenBank/DDBJ databases">
        <title>A genome reference for cultivated species of the human gut microbiota.</title>
        <authorList>
            <person name="Zou Y."/>
            <person name="Xue W."/>
            <person name="Luo G."/>
        </authorList>
    </citation>
    <scope>NUCLEOTIDE SEQUENCE [LARGE SCALE GENOMIC DNA]</scope>
    <source>
        <strain evidence="2 3">AM28-23</strain>
    </source>
</reference>
<dbReference type="Proteomes" id="UP000283745">
    <property type="component" value="Unassembled WGS sequence"/>
</dbReference>
<protein>
    <submittedName>
        <fullName evidence="2">Extracellular solute-binding protein</fullName>
    </submittedName>
</protein>
<evidence type="ECO:0000313" key="2">
    <source>
        <dbReference type="EMBL" id="RHE40092.1"/>
    </source>
</evidence>
<dbReference type="PANTHER" id="PTHR43649:SF30">
    <property type="entry name" value="ABC TRANSPORTER SUBSTRATE-BINDING PROTEIN"/>
    <property type="match status" value="1"/>
</dbReference>
<evidence type="ECO:0000313" key="3">
    <source>
        <dbReference type="Proteomes" id="UP000283745"/>
    </source>
</evidence>
<name>A0A414J6M0_9FIRM</name>
<dbReference type="EMBL" id="QSKF01000005">
    <property type="protein sequence ID" value="RHE40092.1"/>
    <property type="molecule type" value="Genomic_DNA"/>
</dbReference>